<accession>A0A0G4HLW1</accession>
<dbReference type="VEuPathDB" id="CryptoDB:Cvel_7469"/>
<name>A0A0G4HLW1_9ALVE</name>
<gene>
    <name evidence="3" type="ORF">Cvel_7469</name>
</gene>
<protein>
    <submittedName>
        <fullName evidence="3">Uncharacterized protein</fullName>
    </submittedName>
</protein>
<feature type="transmembrane region" description="Helical" evidence="2">
    <location>
        <begin position="54"/>
        <end position="76"/>
    </location>
</feature>
<evidence type="ECO:0000256" key="2">
    <source>
        <dbReference type="SAM" id="Phobius"/>
    </source>
</evidence>
<keyword evidence="2" id="KW-1133">Transmembrane helix</keyword>
<dbReference type="AlphaFoldDB" id="A0A0G4HLW1"/>
<proteinExistence type="predicted"/>
<reference evidence="3" key="1">
    <citation type="submission" date="2014-11" db="EMBL/GenBank/DDBJ databases">
        <authorList>
            <person name="Otto D Thomas"/>
            <person name="Naeem Raeece"/>
        </authorList>
    </citation>
    <scope>NUCLEOTIDE SEQUENCE</scope>
</reference>
<feature type="compositionally biased region" description="Basic and acidic residues" evidence="1">
    <location>
        <begin position="249"/>
        <end position="266"/>
    </location>
</feature>
<organism evidence="3">
    <name type="scientific">Chromera velia CCMP2878</name>
    <dbReference type="NCBI Taxonomy" id="1169474"/>
    <lineage>
        <taxon>Eukaryota</taxon>
        <taxon>Sar</taxon>
        <taxon>Alveolata</taxon>
        <taxon>Colpodellida</taxon>
        <taxon>Chromeraceae</taxon>
        <taxon>Chromera</taxon>
    </lineage>
</organism>
<feature type="region of interest" description="Disordered" evidence="1">
    <location>
        <begin position="248"/>
        <end position="306"/>
    </location>
</feature>
<evidence type="ECO:0000313" key="3">
    <source>
        <dbReference type="EMBL" id="CEM45322.1"/>
    </source>
</evidence>
<feature type="transmembrane region" description="Helical" evidence="2">
    <location>
        <begin position="151"/>
        <end position="174"/>
    </location>
</feature>
<keyword evidence="2" id="KW-0472">Membrane</keyword>
<keyword evidence="2" id="KW-0812">Transmembrane</keyword>
<dbReference type="EMBL" id="CDMZ01003155">
    <property type="protein sequence ID" value="CEM45322.1"/>
    <property type="molecule type" value="Genomic_DNA"/>
</dbReference>
<sequence length="306" mass="33653">MATAAGDWEKDGVCISGNGFCRRRFPAKTPPQLKPLVPDAVWEETVKVYNRSNWFIGVLCLVAACLFILAGIGGGLDKLYGGQWRAYCSCFCCSSYGSSNCSRESSTVANVGETCEAACLIQTYCSTWDNHPRVRGDFSKWLSYSYTDERVVIAIFVCFLVPAAVLLGMGFWLVCKHPQEVRVHFERMSRGLWKDCLAFQPGQHMNSSTNAAETTTTWYAYDRLIVNMAKLAACGGFDEAALQDLTKSNQKEEKKEEEQLEEKKPVADAAGAEVNPPLSGSQLPTAEDTVVVAPESAPHNSDFLPI</sequence>
<evidence type="ECO:0000256" key="1">
    <source>
        <dbReference type="SAM" id="MobiDB-lite"/>
    </source>
</evidence>